<feature type="region of interest" description="Disordered" evidence="1">
    <location>
        <begin position="158"/>
        <end position="189"/>
    </location>
</feature>
<reference evidence="2" key="1">
    <citation type="thesis" date="2020" institute="ProQuest LLC" country="789 East Eisenhower Parkway, Ann Arbor, MI, USA">
        <title>Comparative Genomics and Chromosome Evolution.</title>
        <authorList>
            <person name="Mudd A.B."/>
        </authorList>
    </citation>
    <scope>NUCLEOTIDE SEQUENCE</scope>
    <source>
        <strain evidence="2">237g6f4</strain>
        <tissue evidence="2">Blood</tissue>
    </source>
</reference>
<sequence length="189" mass="20369">QTEPLRVVQPAPLSPGAAPHPGEPVHPGEQPVVSCWRVHAAGVGGHAPGAVHTLCQWSLVGLHPHHHLFLHGQPGGLPDRAEDGGAHRVGRRPGGPDQHRVRHHPWRLHHDLLPELPLSDLPADVELHELQAAECVCQEHGGRDCPGAELPLRLPAGVHHERVPPPAQLQPHPDRGLAGHQGLRHRDAP</sequence>
<keyword evidence="3" id="KW-1185">Reference proteome</keyword>
<protein>
    <recommendedName>
        <fullName evidence="4">Melanocortin 1 receptor</fullName>
    </recommendedName>
</protein>
<evidence type="ECO:0000313" key="2">
    <source>
        <dbReference type="EMBL" id="KAG8538297.1"/>
    </source>
</evidence>
<feature type="non-terminal residue" evidence="2">
    <location>
        <position position="189"/>
    </location>
</feature>
<evidence type="ECO:0000313" key="3">
    <source>
        <dbReference type="Proteomes" id="UP000824782"/>
    </source>
</evidence>
<dbReference type="AlphaFoldDB" id="A0AAV6YMA4"/>
<name>A0AAV6YMA4_ENGPU</name>
<organism evidence="2 3">
    <name type="scientific">Engystomops pustulosus</name>
    <name type="common">Tungara frog</name>
    <name type="synonym">Physalaemus pustulosus</name>
    <dbReference type="NCBI Taxonomy" id="76066"/>
    <lineage>
        <taxon>Eukaryota</taxon>
        <taxon>Metazoa</taxon>
        <taxon>Chordata</taxon>
        <taxon>Craniata</taxon>
        <taxon>Vertebrata</taxon>
        <taxon>Euteleostomi</taxon>
        <taxon>Amphibia</taxon>
        <taxon>Batrachia</taxon>
        <taxon>Anura</taxon>
        <taxon>Neobatrachia</taxon>
        <taxon>Hyloidea</taxon>
        <taxon>Leptodactylidae</taxon>
        <taxon>Leiuperinae</taxon>
        <taxon>Engystomops</taxon>
    </lineage>
</organism>
<feature type="non-terminal residue" evidence="2">
    <location>
        <position position="1"/>
    </location>
</feature>
<evidence type="ECO:0008006" key="4">
    <source>
        <dbReference type="Google" id="ProtNLM"/>
    </source>
</evidence>
<evidence type="ECO:0000256" key="1">
    <source>
        <dbReference type="SAM" id="MobiDB-lite"/>
    </source>
</evidence>
<feature type="region of interest" description="Disordered" evidence="1">
    <location>
        <begin position="1"/>
        <end position="28"/>
    </location>
</feature>
<comment type="caution">
    <text evidence="2">The sequence shown here is derived from an EMBL/GenBank/DDBJ whole genome shotgun (WGS) entry which is preliminary data.</text>
</comment>
<gene>
    <name evidence="2" type="ORF">GDO81_022893</name>
</gene>
<accession>A0AAV6YMA4</accession>
<proteinExistence type="predicted"/>
<dbReference type="Proteomes" id="UP000824782">
    <property type="component" value="Unassembled WGS sequence"/>
</dbReference>
<dbReference type="EMBL" id="WNYA01022315">
    <property type="protein sequence ID" value="KAG8538297.1"/>
    <property type="molecule type" value="Genomic_DNA"/>
</dbReference>